<feature type="domain" description="AAA+ ATPase" evidence="9">
    <location>
        <begin position="33"/>
        <end position="231"/>
    </location>
</feature>
<feature type="coiled-coil region" evidence="8">
    <location>
        <begin position="102"/>
        <end position="129"/>
    </location>
</feature>
<evidence type="ECO:0000256" key="1">
    <source>
        <dbReference type="ARBA" id="ARBA00004202"/>
    </source>
</evidence>
<keyword evidence="6" id="KW-0406">Ion transport</keyword>
<keyword evidence="8" id="KW-0175">Coiled coil</keyword>
<dbReference type="Gene3D" id="3.40.50.300">
    <property type="entry name" value="P-loop containing nucleotide triphosphate hydrolases"/>
    <property type="match status" value="2"/>
</dbReference>
<gene>
    <name evidence="10" type="ORF">JOC86_000011</name>
</gene>
<evidence type="ECO:0000256" key="6">
    <source>
        <dbReference type="ARBA" id="ARBA00023065"/>
    </source>
</evidence>
<dbReference type="PANTHER" id="PTHR42771:SF2">
    <property type="entry name" value="IRON(3+)-HYDROXAMATE IMPORT ATP-BINDING PROTEIN FHUC"/>
    <property type="match status" value="1"/>
</dbReference>
<name>A0ABS2N6T3_9BACI</name>
<evidence type="ECO:0000313" key="11">
    <source>
        <dbReference type="Proteomes" id="UP001646157"/>
    </source>
</evidence>
<reference evidence="10 11" key="1">
    <citation type="submission" date="2021-01" db="EMBL/GenBank/DDBJ databases">
        <title>Genomic Encyclopedia of Type Strains, Phase IV (KMG-IV): sequencing the most valuable type-strain genomes for metagenomic binning, comparative biology and taxonomic classification.</title>
        <authorList>
            <person name="Goeker M."/>
        </authorList>
    </citation>
    <scope>NUCLEOTIDE SEQUENCE [LARGE SCALE GENOMIC DNA]</scope>
    <source>
        <strain evidence="10 11">DSM 24834</strain>
    </source>
</reference>
<dbReference type="InterPro" id="IPR038729">
    <property type="entry name" value="Rad50/SbcC_AAA"/>
</dbReference>
<keyword evidence="3" id="KW-1003">Cell membrane</keyword>
<accession>A0ABS2N6T3</accession>
<dbReference type="PANTHER" id="PTHR42771">
    <property type="entry name" value="IRON(3+)-HYDROXAMATE IMPORT ATP-BINDING PROTEIN FHUC"/>
    <property type="match status" value="1"/>
</dbReference>
<evidence type="ECO:0000256" key="3">
    <source>
        <dbReference type="ARBA" id="ARBA00022475"/>
    </source>
</evidence>
<keyword evidence="2" id="KW-0813">Transport</keyword>
<dbReference type="InterPro" id="IPR003593">
    <property type="entry name" value="AAA+_ATPase"/>
</dbReference>
<evidence type="ECO:0000256" key="2">
    <source>
        <dbReference type="ARBA" id="ARBA00022448"/>
    </source>
</evidence>
<organism evidence="10 11">
    <name type="scientific">Rossellomorea pakistanensis</name>
    <dbReference type="NCBI Taxonomy" id="992288"/>
    <lineage>
        <taxon>Bacteria</taxon>
        <taxon>Bacillati</taxon>
        <taxon>Bacillota</taxon>
        <taxon>Bacilli</taxon>
        <taxon>Bacillales</taxon>
        <taxon>Bacillaceae</taxon>
        <taxon>Rossellomorea</taxon>
    </lineage>
</organism>
<dbReference type="Pfam" id="PF13476">
    <property type="entry name" value="AAA_23"/>
    <property type="match status" value="1"/>
</dbReference>
<evidence type="ECO:0000259" key="9">
    <source>
        <dbReference type="SMART" id="SM00382"/>
    </source>
</evidence>
<evidence type="ECO:0000256" key="8">
    <source>
        <dbReference type="SAM" id="Coils"/>
    </source>
</evidence>
<keyword evidence="5" id="KW-0408">Iron</keyword>
<dbReference type="Proteomes" id="UP001646157">
    <property type="component" value="Unassembled WGS sequence"/>
</dbReference>
<evidence type="ECO:0000256" key="7">
    <source>
        <dbReference type="ARBA" id="ARBA00023136"/>
    </source>
</evidence>
<evidence type="ECO:0000313" key="10">
    <source>
        <dbReference type="EMBL" id="MBM7583474.1"/>
    </source>
</evidence>
<dbReference type="SMART" id="SM00382">
    <property type="entry name" value="AAA"/>
    <property type="match status" value="1"/>
</dbReference>
<dbReference type="RefSeq" id="WP_205167757.1">
    <property type="nucleotide sequence ID" value="NZ_JAFBDZ010000001.1"/>
</dbReference>
<dbReference type="EMBL" id="JAFBDZ010000001">
    <property type="protein sequence ID" value="MBM7583474.1"/>
    <property type="molecule type" value="Genomic_DNA"/>
</dbReference>
<proteinExistence type="predicted"/>
<keyword evidence="11" id="KW-1185">Reference proteome</keyword>
<evidence type="ECO:0000256" key="5">
    <source>
        <dbReference type="ARBA" id="ARBA00023004"/>
    </source>
</evidence>
<dbReference type="SUPFAM" id="SSF52540">
    <property type="entry name" value="P-loop containing nucleoside triphosphate hydrolases"/>
    <property type="match status" value="1"/>
</dbReference>
<keyword evidence="4" id="KW-0410">Iron transport</keyword>
<dbReference type="InterPro" id="IPR027417">
    <property type="entry name" value="P-loop_NTPase"/>
</dbReference>
<evidence type="ECO:0000256" key="4">
    <source>
        <dbReference type="ARBA" id="ARBA00022496"/>
    </source>
</evidence>
<keyword evidence="7" id="KW-0472">Membrane</keyword>
<dbReference type="InterPro" id="IPR051535">
    <property type="entry name" value="Siderophore_ABC-ATPase"/>
</dbReference>
<protein>
    <submittedName>
        <fullName evidence="10">ATPase</fullName>
    </submittedName>
</protein>
<comment type="caution">
    <text evidence="10">The sequence shown here is derived from an EMBL/GenBank/DDBJ whole genome shotgun (WGS) entry which is preliminary data.</text>
</comment>
<comment type="subcellular location">
    <subcellularLocation>
        <location evidence="1">Cell membrane</location>
        <topology evidence="1">Peripheral membrane protein</topology>
    </subcellularLocation>
</comment>
<sequence>MILKSIHFKKPYNQQEYPFFLPLFQSFQSMTFTKPVTILVGENGTGKSTLLRSVAYAANSISIGSTDQYNEIKPLASSLKLTWSIRSMTGFFLNSEDFVNYVKRLTGMREEAKRNLVEIEKEYQNKSLYAKNLASMPHNRTLGELEHLYEDGLEFRSHGERYLHFFQSRFKPNGLYILDEPEVPLSPMKQLTFISMLKEMVNENAQFIIATHSPMLMAVPDAEIISLDTLPPEKTRFEDLEHVQVTRSFLENPNRYLRYL</sequence>